<feature type="region of interest" description="Disordered" evidence="1">
    <location>
        <begin position="123"/>
        <end position="156"/>
    </location>
</feature>
<evidence type="ECO:0000256" key="1">
    <source>
        <dbReference type="SAM" id="MobiDB-lite"/>
    </source>
</evidence>
<sequence>MAATIQNTNNTTLRSILLANKLTGSNFTNWYRNLRIALKYEKKIQFVKQLIGPAPDPETADPKTMRMSILSRMLHALCCQEAIHACKQEEGQSVSSYLLKMKSYLDTLERLGYAMPDELGEGKIQKDRNKLQRAKGKDKGKTNLLMLPRPRPHRHL</sequence>
<reference evidence="2" key="1">
    <citation type="journal article" date="2019" name="Sci. Rep.">
        <title>Draft genome of Tanacetum cinerariifolium, the natural source of mosquito coil.</title>
        <authorList>
            <person name="Yamashiro T."/>
            <person name="Shiraishi A."/>
            <person name="Satake H."/>
            <person name="Nakayama K."/>
        </authorList>
    </citation>
    <scope>NUCLEOTIDE SEQUENCE</scope>
</reference>
<protein>
    <recommendedName>
        <fullName evidence="3">Zinc finger, CCHC-type</fullName>
    </recommendedName>
</protein>
<accession>A0A6L2JHJ9</accession>
<feature type="compositionally biased region" description="Basic and acidic residues" evidence="1">
    <location>
        <begin position="123"/>
        <end position="141"/>
    </location>
</feature>
<proteinExistence type="predicted"/>
<dbReference type="EMBL" id="BKCJ010000806">
    <property type="protein sequence ID" value="GEU36396.1"/>
    <property type="molecule type" value="Genomic_DNA"/>
</dbReference>
<gene>
    <name evidence="2" type="ORF">Tci_008374</name>
</gene>
<dbReference type="AlphaFoldDB" id="A0A6L2JHJ9"/>
<evidence type="ECO:0008006" key="3">
    <source>
        <dbReference type="Google" id="ProtNLM"/>
    </source>
</evidence>
<name>A0A6L2JHJ9_TANCI</name>
<comment type="caution">
    <text evidence="2">The sequence shown here is derived from an EMBL/GenBank/DDBJ whole genome shotgun (WGS) entry which is preliminary data.</text>
</comment>
<organism evidence="2">
    <name type="scientific">Tanacetum cinerariifolium</name>
    <name type="common">Dalmatian daisy</name>
    <name type="synonym">Chrysanthemum cinerariifolium</name>
    <dbReference type="NCBI Taxonomy" id="118510"/>
    <lineage>
        <taxon>Eukaryota</taxon>
        <taxon>Viridiplantae</taxon>
        <taxon>Streptophyta</taxon>
        <taxon>Embryophyta</taxon>
        <taxon>Tracheophyta</taxon>
        <taxon>Spermatophyta</taxon>
        <taxon>Magnoliopsida</taxon>
        <taxon>eudicotyledons</taxon>
        <taxon>Gunneridae</taxon>
        <taxon>Pentapetalae</taxon>
        <taxon>asterids</taxon>
        <taxon>campanulids</taxon>
        <taxon>Asterales</taxon>
        <taxon>Asteraceae</taxon>
        <taxon>Asteroideae</taxon>
        <taxon>Anthemideae</taxon>
        <taxon>Anthemidinae</taxon>
        <taxon>Tanacetum</taxon>
    </lineage>
</organism>
<evidence type="ECO:0000313" key="2">
    <source>
        <dbReference type="EMBL" id="GEU36396.1"/>
    </source>
</evidence>